<gene>
    <name evidence="1" type="ORF">NDI37_07665</name>
</gene>
<protein>
    <submittedName>
        <fullName evidence="1">Nitrate reductase associated protein</fullName>
    </submittedName>
</protein>
<dbReference type="InterPro" id="IPR013481">
    <property type="entry name" value="NarM"/>
</dbReference>
<dbReference type="Pfam" id="PF09655">
    <property type="entry name" value="Nitr_red_assoc"/>
    <property type="match status" value="1"/>
</dbReference>
<sequence length="150" mass="17352">MTDFFQFEADFVDSLRCIPMQVRMKLDTCGVKLKLPHWHQFSQAERQSVVDMPCTTPDEIQAYRQFLHQRVIEHTGIPPADLPVEPHPPWMDAINVPDSIQEKAAEFGVTVTRQQWAALTPAQRFALIKLSRPSHENMNFLPALKEFHLM</sequence>
<dbReference type="EMBL" id="JAMPKK010000012">
    <property type="protein sequence ID" value="MEP0864344.1"/>
    <property type="molecule type" value="Genomic_DNA"/>
</dbReference>
<evidence type="ECO:0000313" key="2">
    <source>
        <dbReference type="Proteomes" id="UP001442494"/>
    </source>
</evidence>
<reference evidence="1 2" key="1">
    <citation type="submission" date="2022-04" db="EMBL/GenBank/DDBJ databases">
        <title>Positive selection, recombination, and allopatry shape intraspecific diversity of widespread and dominant cyanobacteria.</title>
        <authorList>
            <person name="Wei J."/>
            <person name="Shu W."/>
            <person name="Hu C."/>
        </authorList>
    </citation>
    <scope>NUCLEOTIDE SEQUENCE [LARGE SCALE GENOMIC DNA]</scope>
    <source>
        <strain evidence="1 2">GB2-A5</strain>
    </source>
</reference>
<proteinExistence type="predicted"/>
<name>A0ABV0JLM8_9CYAN</name>
<organism evidence="1 2">
    <name type="scientific">Funiculus sociatus GB2-A5</name>
    <dbReference type="NCBI Taxonomy" id="2933946"/>
    <lineage>
        <taxon>Bacteria</taxon>
        <taxon>Bacillati</taxon>
        <taxon>Cyanobacteriota</taxon>
        <taxon>Cyanophyceae</taxon>
        <taxon>Coleofasciculales</taxon>
        <taxon>Coleofasciculaceae</taxon>
        <taxon>Funiculus</taxon>
    </lineage>
</organism>
<evidence type="ECO:0000313" key="1">
    <source>
        <dbReference type="EMBL" id="MEP0864344.1"/>
    </source>
</evidence>
<dbReference type="Proteomes" id="UP001442494">
    <property type="component" value="Unassembled WGS sequence"/>
</dbReference>
<accession>A0ABV0JLM8</accession>
<keyword evidence="2" id="KW-1185">Reference proteome</keyword>
<comment type="caution">
    <text evidence="1">The sequence shown here is derived from an EMBL/GenBank/DDBJ whole genome shotgun (WGS) entry which is preliminary data.</text>
</comment>
<dbReference type="NCBIfam" id="TIGR02664">
    <property type="entry name" value="nitr_red_assoc"/>
    <property type="match status" value="1"/>
</dbReference>
<dbReference type="RefSeq" id="WP_190421032.1">
    <property type="nucleotide sequence ID" value="NZ_JAMPKK010000012.1"/>
</dbReference>